<reference evidence="1 2" key="1">
    <citation type="journal article" date="2020" name="BMC Genomics">
        <title>Intraspecific diversification of the crop wild relative Brassica cretica Lam. using demographic model selection.</title>
        <authorList>
            <person name="Kioukis A."/>
            <person name="Michalopoulou V.A."/>
            <person name="Briers L."/>
            <person name="Pirintsos S."/>
            <person name="Studholme D.J."/>
            <person name="Pavlidis P."/>
            <person name="Sarris P.F."/>
        </authorList>
    </citation>
    <scope>NUCLEOTIDE SEQUENCE [LARGE SCALE GENOMIC DNA]</scope>
    <source>
        <strain evidence="2">cv. PFS-1207/04</strain>
    </source>
</reference>
<dbReference type="EMBL" id="QGKV02000759">
    <property type="protein sequence ID" value="KAF3562091.1"/>
    <property type="molecule type" value="Genomic_DNA"/>
</dbReference>
<keyword evidence="2" id="KW-1185">Reference proteome</keyword>
<accession>A0ABQ7CPX0</accession>
<name>A0ABQ7CPX0_BRACR</name>
<protein>
    <submittedName>
        <fullName evidence="1">Uncharacterized protein</fullName>
    </submittedName>
</protein>
<organism evidence="1 2">
    <name type="scientific">Brassica cretica</name>
    <name type="common">Mustard</name>
    <dbReference type="NCBI Taxonomy" id="69181"/>
    <lineage>
        <taxon>Eukaryota</taxon>
        <taxon>Viridiplantae</taxon>
        <taxon>Streptophyta</taxon>
        <taxon>Embryophyta</taxon>
        <taxon>Tracheophyta</taxon>
        <taxon>Spermatophyta</taxon>
        <taxon>Magnoliopsida</taxon>
        <taxon>eudicotyledons</taxon>
        <taxon>Gunneridae</taxon>
        <taxon>Pentapetalae</taxon>
        <taxon>rosids</taxon>
        <taxon>malvids</taxon>
        <taxon>Brassicales</taxon>
        <taxon>Brassicaceae</taxon>
        <taxon>Brassiceae</taxon>
        <taxon>Brassica</taxon>
    </lineage>
</organism>
<proteinExistence type="predicted"/>
<comment type="caution">
    <text evidence="1">The sequence shown here is derived from an EMBL/GenBank/DDBJ whole genome shotgun (WGS) entry which is preliminary data.</text>
</comment>
<evidence type="ECO:0000313" key="2">
    <source>
        <dbReference type="Proteomes" id="UP000266723"/>
    </source>
</evidence>
<dbReference type="Proteomes" id="UP000266723">
    <property type="component" value="Unassembled WGS sequence"/>
</dbReference>
<evidence type="ECO:0000313" key="1">
    <source>
        <dbReference type="EMBL" id="KAF3562091.1"/>
    </source>
</evidence>
<gene>
    <name evidence="1" type="ORF">DY000_02015576</name>
</gene>
<sequence>MTNLCLSRPSKVSFFFNQTVDGFYAQERRKSVVIFYNEDDISWIRHEFDLAKQKFLNTPKALINMPKMQFSSFVAPEFDLYSDPDLVIYSDPDLVIFLLGIRVE</sequence>